<dbReference type="VEuPathDB" id="FungiDB:SI65_02876"/>
<dbReference type="Proteomes" id="UP000094569">
    <property type="component" value="Unassembled WGS sequence"/>
</dbReference>
<gene>
    <name evidence="2" type="ORF">SI65_02876</name>
</gene>
<evidence type="ECO:0000313" key="2">
    <source>
        <dbReference type="EMBL" id="ODM22031.1"/>
    </source>
</evidence>
<sequence length="134" mass="15099">MCSRPALKHKGSKDAQVELWDCVEKKIESGDTVTLYTHDPEKHPLPAWELLEMRWDLNRIAKLAGMVEMYGRDDYESEDGESSDEEEEEDEVEYKNDSEDEGEDDGEGHGVSVIGFFPGVGFLPLKRPGHGKDG</sequence>
<dbReference type="OrthoDB" id="5416097at2759"/>
<dbReference type="AlphaFoldDB" id="A0A1E3BML2"/>
<comment type="caution">
    <text evidence="2">The sequence shown here is derived from an EMBL/GenBank/DDBJ whole genome shotgun (WGS) entry which is preliminary data.</text>
</comment>
<protein>
    <submittedName>
        <fullName evidence="2">Uncharacterized protein</fullName>
    </submittedName>
</protein>
<proteinExistence type="predicted"/>
<keyword evidence="3" id="KW-1185">Reference proteome</keyword>
<name>A0A1E3BML2_ASPCR</name>
<accession>A0A1E3BML2</accession>
<feature type="region of interest" description="Disordered" evidence="1">
    <location>
        <begin position="71"/>
        <end position="113"/>
    </location>
</feature>
<evidence type="ECO:0000313" key="3">
    <source>
        <dbReference type="Proteomes" id="UP000094569"/>
    </source>
</evidence>
<organism evidence="2 3">
    <name type="scientific">Aspergillus cristatus</name>
    <name type="common">Chinese Fuzhuan brick tea-fermentation fungus</name>
    <name type="synonym">Eurotium cristatum</name>
    <dbReference type="NCBI Taxonomy" id="573508"/>
    <lineage>
        <taxon>Eukaryota</taxon>
        <taxon>Fungi</taxon>
        <taxon>Dikarya</taxon>
        <taxon>Ascomycota</taxon>
        <taxon>Pezizomycotina</taxon>
        <taxon>Eurotiomycetes</taxon>
        <taxon>Eurotiomycetidae</taxon>
        <taxon>Eurotiales</taxon>
        <taxon>Aspergillaceae</taxon>
        <taxon>Aspergillus</taxon>
        <taxon>Aspergillus subgen. Aspergillus</taxon>
    </lineage>
</organism>
<feature type="compositionally biased region" description="Acidic residues" evidence="1">
    <location>
        <begin position="75"/>
        <end position="106"/>
    </location>
</feature>
<reference evidence="2 3" key="1">
    <citation type="journal article" date="2016" name="BMC Genomics">
        <title>Comparative genomic and transcriptomic analyses of the Fuzhuan brick tea-fermentation fungus Aspergillus cristatus.</title>
        <authorList>
            <person name="Ge Y."/>
            <person name="Wang Y."/>
            <person name="Liu Y."/>
            <person name="Tan Y."/>
            <person name="Ren X."/>
            <person name="Zhang X."/>
            <person name="Hyde K.D."/>
            <person name="Liu Y."/>
            <person name="Liu Z."/>
        </authorList>
    </citation>
    <scope>NUCLEOTIDE SEQUENCE [LARGE SCALE GENOMIC DNA]</scope>
    <source>
        <strain evidence="2 3">GZAAS20.1005</strain>
    </source>
</reference>
<dbReference type="EMBL" id="JXNT01000002">
    <property type="protein sequence ID" value="ODM22031.1"/>
    <property type="molecule type" value="Genomic_DNA"/>
</dbReference>
<evidence type="ECO:0000256" key="1">
    <source>
        <dbReference type="SAM" id="MobiDB-lite"/>
    </source>
</evidence>